<dbReference type="EMBL" id="BKCJ010004696">
    <property type="protein sequence ID" value="GEU62565.1"/>
    <property type="molecule type" value="Genomic_DNA"/>
</dbReference>
<name>A0A6L2LR42_TANCI</name>
<protein>
    <submittedName>
        <fullName evidence="2">Uncharacterized protein</fullName>
    </submittedName>
</protein>
<sequence>MHAYDTIIPRQVPIPPPIIMPPSPMLSLICNPQEFFVPEELLPPKEQVSNLTSSFTDLSIPSREQACILVPPSFLVYTPTPPRIFKMGKSSIKMHLKHHEKQIEDILNYLEELSFHRIEKLKERLDFYSRNNPQGYPSSSPVIYGESLGAYFMSSRTSKKNHQATRLDLYHLQLSKIQPLGGLPRSIEGNVTALKPQTLKEAINITQREVGLGKTYSRHGMDQRNAENTDSGKPKLTENKDENWAGQGAGFLWEVMGSSWSSGGVVRSEEEVVAGLAGERGLYSVCLNVGGEDRL</sequence>
<accession>A0A6L2LR42</accession>
<feature type="compositionally biased region" description="Basic and acidic residues" evidence="1">
    <location>
        <begin position="219"/>
        <end position="243"/>
    </location>
</feature>
<feature type="region of interest" description="Disordered" evidence="1">
    <location>
        <begin position="214"/>
        <end position="243"/>
    </location>
</feature>
<organism evidence="2">
    <name type="scientific">Tanacetum cinerariifolium</name>
    <name type="common">Dalmatian daisy</name>
    <name type="synonym">Chrysanthemum cinerariifolium</name>
    <dbReference type="NCBI Taxonomy" id="118510"/>
    <lineage>
        <taxon>Eukaryota</taxon>
        <taxon>Viridiplantae</taxon>
        <taxon>Streptophyta</taxon>
        <taxon>Embryophyta</taxon>
        <taxon>Tracheophyta</taxon>
        <taxon>Spermatophyta</taxon>
        <taxon>Magnoliopsida</taxon>
        <taxon>eudicotyledons</taxon>
        <taxon>Gunneridae</taxon>
        <taxon>Pentapetalae</taxon>
        <taxon>asterids</taxon>
        <taxon>campanulids</taxon>
        <taxon>Asterales</taxon>
        <taxon>Asteraceae</taxon>
        <taxon>Asteroideae</taxon>
        <taxon>Anthemideae</taxon>
        <taxon>Anthemidinae</taxon>
        <taxon>Tanacetum</taxon>
    </lineage>
</organism>
<evidence type="ECO:0000256" key="1">
    <source>
        <dbReference type="SAM" id="MobiDB-lite"/>
    </source>
</evidence>
<dbReference type="AlphaFoldDB" id="A0A6L2LR42"/>
<gene>
    <name evidence="2" type="ORF">Tci_034543</name>
</gene>
<comment type="caution">
    <text evidence="2">The sequence shown here is derived from an EMBL/GenBank/DDBJ whole genome shotgun (WGS) entry which is preliminary data.</text>
</comment>
<proteinExistence type="predicted"/>
<evidence type="ECO:0000313" key="2">
    <source>
        <dbReference type="EMBL" id="GEU62565.1"/>
    </source>
</evidence>
<reference evidence="2" key="1">
    <citation type="journal article" date="2019" name="Sci. Rep.">
        <title>Draft genome of Tanacetum cinerariifolium, the natural source of mosquito coil.</title>
        <authorList>
            <person name="Yamashiro T."/>
            <person name="Shiraishi A."/>
            <person name="Satake H."/>
            <person name="Nakayama K."/>
        </authorList>
    </citation>
    <scope>NUCLEOTIDE SEQUENCE</scope>
</reference>